<evidence type="ECO:0000256" key="1">
    <source>
        <dbReference type="ARBA" id="ARBA00005525"/>
    </source>
</evidence>
<dbReference type="InterPro" id="IPR028939">
    <property type="entry name" value="P5C_Rdtase_cat_N"/>
</dbReference>
<dbReference type="Pfam" id="PF03807">
    <property type="entry name" value="F420_oxidored"/>
    <property type="match status" value="1"/>
</dbReference>
<dbReference type="EMBL" id="JBHLTR010000001">
    <property type="protein sequence ID" value="MFC0557489.1"/>
    <property type="molecule type" value="Genomic_DNA"/>
</dbReference>
<dbReference type="EC" id="1.5.1.2" evidence="2 3"/>
<comment type="catalytic activity">
    <reaction evidence="2">
        <text>L-proline + NADP(+) = (S)-1-pyrroline-5-carboxylate + NADPH + 2 H(+)</text>
        <dbReference type="Rhea" id="RHEA:14109"/>
        <dbReference type="ChEBI" id="CHEBI:15378"/>
        <dbReference type="ChEBI" id="CHEBI:17388"/>
        <dbReference type="ChEBI" id="CHEBI:57783"/>
        <dbReference type="ChEBI" id="CHEBI:58349"/>
        <dbReference type="ChEBI" id="CHEBI:60039"/>
        <dbReference type="EC" id="1.5.1.2"/>
    </reaction>
</comment>
<keyword evidence="2" id="KW-0963">Cytoplasm</keyword>
<evidence type="ECO:0000256" key="3">
    <source>
        <dbReference type="NCBIfam" id="TIGR00112"/>
    </source>
</evidence>
<evidence type="ECO:0000313" key="7">
    <source>
        <dbReference type="Proteomes" id="UP001589833"/>
    </source>
</evidence>
<comment type="subcellular location">
    <subcellularLocation>
        <location evidence="2">Cytoplasm</location>
    </subcellularLocation>
</comment>
<keyword evidence="2" id="KW-0521">NADP</keyword>
<keyword evidence="2" id="KW-0641">Proline biosynthesis</keyword>
<evidence type="ECO:0000313" key="6">
    <source>
        <dbReference type="EMBL" id="MFC0557489.1"/>
    </source>
</evidence>
<dbReference type="SUPFAM" id="SSF51735">
    <property type="entry name" value="NAD(P)-binding Rossmann-fold domains"/>
    <property type="match status" value="1"/>
</dbReference>
<dbReference type="Pfam" id="PF14748">
    <property type="entry name" value="P5CR_dimer"/>
    <property type="match status" value="1"/>
</dbReference>
<evidence type="ECO:0000259" key="4">
    <source>
        <dbReference type="Pfam" id="PF03807"/>
    </source>
</evidence>
<dbReference type="SUPFAM" id="SSF48179">
    <property type="entry name" value="6-phosphogluconate dehydrogenase C-terminal domain-like"/>
    <property type="match status" value="1"/>
</dbReference>
<dbReference type="InterPro" id="IPR036291">
    <property type="entry name" value="NAD(P)-bd_dom_sf"/>
</dbReference>
<gene>
    <name evidence="2 6" type="primary">proC</name>
    <name evidence="6" type="ORF">ACFFH4_00285</name>
</gene>
<dbReference type="HAMAP" id="MF_01925">
    <property type="entry name" value="P5C_reductase"/>
    <property type="match status" value="1"/>
</dbReference>
<comment type="function">
    <text evidence="2">Catalyzes the reduction of 1-pyrroline-5-carboxylate (PCA) to L-proline.</text>
</comment>
<feature type="domain" description="Pyrroline-5-carboxylate reductase dimerisation" evidence="5">
    <location>
        <begin position="163"/>
        <end position="265"/>
    </location>
</feature>
<dbReference type="PANTHER" id="PTHR11645">
    <property type="entry name" value="PYRROLINE-5-CARBOXYLATE REDUCTASE"/>
    <property type="match status" value="1"/>
</dbReference>
<comment type="catalytic activity">
    <reaction evidence="2">
        <text>L-proline + NAD(+) = (S)-1-pyrroline-5-carboxylate + NADH + 2 H(+)</text>
        <dbReference type="Rhea" id="RHEA:14105"/>
        <dbReference type="ChEBI" id="CHEBI:15378"/>
        <dbReference type="ChEBI" id="CHEBI:17388"/>
        <dbReference type="ChEBI" id="CHEBI:57540"/>
        <dbReference type="ChEBI" id="CHEBI:57945"/>
        <dbReference type="ChEBI" id="CHEBI:60039"/>
        <dbReference type="EC" id="1.5.1.2"/>
    </reaction>
</comment>
<dbReference type="PANTHER" id="PTHR11645:SF49">
    <property type="entry name" value="PYRROLINE-5-CARBOXYLATE REDUCTASE 1"/>
    <property type="match status" value="1"/>
</dbReference>
<dbReference type="Gene3D" id="3.40.50.720">
    <property type="entry name" value="NAD(P)-binding Rossmann-like Domain"/>
    <property type="match status" value="1"/>
</dbReference>
<dbReference type="InterPro" id="IPR029036">
    <property type="entry name" value="P5CR_dimer"/>
</dbReference>
<comment type="pathway">
    <text evidence="2">Amino-acid biosynthesis; L-proline biosynthesis; L-proline from L-glutamate 5-semialdehyde: step 1/1.</text>
</comment>
<dbReference type="Gene3D" id="1.10.3730.10">
    <property type="entry name" value="ProC C-terminal domain-like"/>
    <property type="match status" value="1"/>
</dbReference>
<comment type="caution">
    <text evidence="6">The sequence shown here is derived from an EMBL/GenBank/DDBJ whole genome shotgun (WGS) entry which is preliminary data.</text>
</comment>
<keyword evidence="7" id="KW-1185">Reference proteome</keyword>
<feature type="domain" description="Pyrroline-5-carboxylate reductase catalytic N-terminal" evidence="4">
    <location>
        <begin position="7"/>
        <end position="100"/>
    </location>
</feature>
<keyword evidence="2" id="KW-0028">Amino-acid biosynthesis</keyword>
<dbReference type="GO" id="GO:0004735">
    <property type="term" value="F:pyrroline-5-carboxylate reductase activity"/>
    <property type="evidence" value="ECO:0007669"/>
    <property type="project" value="UniProtKB-EC"/>
</dbReference>
<dbReference type="Proteomes" id="UP001589833">
    <property type="component" value="Unassembled WGS sequence"/>
</dbReference>
<organism evidence="6 7">
    <name type="scientific">Halalkalibacter alkalisediminis</name>
    <dbReference type="NCBI Taxonomy" id="935616"/>
    <lineage>
        <taxon>Bacteria</taxon>
        <taxon>Bacillati</taxon>
        <taxon>Bacillota</taxon>
        <taxon>Bacilli</taxon>
        <taxon>Bacillales</taxon>
        <taxon>Bacillaceae</taxon>
        <taxon>Halalkalibacter</taxon>
    </lineage>
</organism>
<dbReference type="NCBIfam" id="TIGR00112">
    <property type="entry name" value="proC"/>
    <property type="match status" value="1"/>
</dbReference>
<evidence type="ECO:0000256" key="2">
    <source>
        <dbReference type="HAMAP-Rule" id="MF_01925"/>
    </source>
</evidence>
<evidence type="ECO:0000259" key="5">
    <source>
        <dbReference type="Pfam" id="PF14748"/>
    </source>
</evidence>
<proteinExistence type="inferred from homology"/>
<protein>
    <recommendedName>
        <fullName evidence="2 3">Pyrroline-5-carboxylate reductase</fullName>
        <shortName evidence="2">P5C reductase</shortName>
        <shortName evidence="2">P5CR</shortName>
        <ecNumber evidence="2 3">1.5.1.2</ecNumber>
    </recommendedName>
    <alternativeName>
        <fullName evidence="2">PCA reductase</fullName>
    </alternativeName>
</protein>
<comment type="similarity">
    <text evidence="1 2">Belongs to the pyrroline-5-carboxylate reductase family.</text>
</comment>
<keyword evidence="2 6" id="KW-0560">Oxidoreductase</keyword>
<dbReference type="InterPro" id="IPR000304">
    <property type="entry name" value="Pyrroline-COOH_reductase"/>
</dbReference>
<dbReference type="InterPro" id="IPR008927">
    <property type="entry name" value="6-PGluconate_DH-like_C_sf"/>
</dbReference>
<accession>A0ABV6N9M9</accession>
<name>A0ABV6N9M9_9BACI</name>
<dbReference type="PIRSF" id="PIRSF000193">
    <property type="entry name" value="Pyrrol-5-carb_rd"/>
    <property type="match status" value="1"/>
</dbReference>
<dbReference type="RefSeq" id="WP_273845896.1">
    <property type="nucleotide sequence ID" value="NZ_JAQQWT010000015.1"/>
</dbReference>
<reference evidence="6 7" key="1">
    <citation type="submission" date="2024-09" db="EMBL/GenBank/DDBJ databases">
        <authorList>
            <person name="Sun Q."/>
            <person name="Mori K."/>
        </authorList>
    </citation>
    <scope>NUCLEOTIDE SEQUENCE [LARGE SCALE GENOMIC DNA]</scope>
    <source>
        <strain evidence="6 7">NCAIM B.02301</strain>
    </source>
</reference>
<sequence>MQKPLHILFIGAGRMAEAIFSGMLQNELNVKITISNHRDQERLHTLGIKYPVQTVSNWVNIFPQADVIILACPPSVHDKVLDQMNPMIQSHQFVITVAAGIGPTKLEAALPKGTAVAWLMPNTAADVRKSMSIYTFGQYVTKEQQALFQQIVGAIGTAEQLTEQQVHDLTAITGSAPAFLYHFVEALEQSALSFGITKEQARKLVLEMVIGSAAMLDKHREPAQLREQVTSPGGATAAGLATLADNQFVDIIGQAVDATNKRAKQQGQE</sequence>